<protein>
    <submittedName>
        <fullName evidence="1">Uncharacterized protein</fullName>
    </submittedName>
</protein>
<organism evidence="1 2">
    <name type="scientific">Brassica cretica</name>
    <name type="common">Mustard</name>
    <dbReference type="NCBI Taxonomy" id="69181"/>
    <lineage>
        <taxon>Eukaryota</taxon>
        <taxon>Viridiplantae</taxon>
        <taxon>Streptophyta</taxon>
        <taxon>Embryophyta</taxon>
        <taxon>Tracheophyta</taxon>
        <taxon>Spermatophyta</taxon>
        <taxon>Magnoliopsida</taxon>
        <taxon>eudicotyledons</taxon>
        <taxon>Gunneridae</taxon>
        <taxon>Pentapetalae</taxon>
        <taxon>rosids</taxon>
        <taxon>malvids</taxon>
        <taxon>Brassicales</taxon>
        <taxon>Brassicaceae</taxon>
        <taxon>Brassiceae</taxon>
        <taxon>Brassica</taxon>
    </lineage>
</organism>
<evidence type="ECO:0000313" key="1">
    <source>
        <dbReference type="EMBL" id="KAF2596921.1"/>
    </source>
</evidence>
<comment type="caution">
    <text evidence="1">The sequence shown here is derived from an EMBL/GenBank/DDBJ whole genome shotgun (WGS) entry which is preliminary data.</text>
</comment>
<proteinExistence type="predicted"/>
<dbReference type="AlphaFoldDB" id="A0A8S9KT24"/>
<reference evidence="1" key="1">
    <citation type="submission" date="2019-12" db="EMBL/GenBank/DDBJ databases">
        <title>Genome sequencing and annotation of Brassica cretica.</title>
        <authorList>
            <person name="Studholme D.J."/>
            <person name="Sarris P.F."/>
        </authorList>
    </citation>
    <scope>NUCLEOTIDE SEQUENCE</scope>
    <source>
        <strain evidence="1">PFS-001/15</strain>
        <tissue evidence="1">Leaf</tissue>
    </source>
</reference>
<dbReference type="EMBL" id="QGKW02000717">
    <property type="protein sequence ID" value="KAF2596921.1"/>
    <property type="molecule type" value="Genomic_DNA"/>
</dbReference>
<evidence type="ECO:0000313" key="2">
    <source>
        <dbReference type="Proteomes" id="UP000712281"/>
    </source>
</evidence>
<name>A0A8S9KT24_BRACR</name>
<accession>A0A8S9KT24</accession>
<gene>
    <name evidence="1" type="ORF">F2Q68_00008154</name>
</gene>
<dbReference type="Proteomes" id="UP000712281">
    <property type="component" value="Unassembled WGS sequence"/>
</dbReference>
<sequence length="98" mass="11011">MIPIPRIVKATGVQANHSRLLRQAGIHFDVDNPKRDETLVLRSRARGLCYGNLDEDARFQDWRSVLAHGRGDLGAGLVLSHERGDLGAGRPRPYEHKY</sequence>